<name>A0A2P2PDN3_RHIMU</name>
<accession>A0A2P2PDN3</accession>
<reference evidence="1" key="1">
    <citation type="submission" date="2018-02" db="EMBL/GenBank/DDBJ databases">
        <title>Rhizophora mucronata_Transcriptome.</title>
        <authorList>
            <person name="Meera S.P."/>
            <person name="Sreeshan A."/>
            <person name="Augustine A."/>
        </authorList>
    </citation>
    <scope>NUCLEOTIDE SEQUENCE</scope>
    <source>
        <tissue evidence="1">Leaf</tissue>
    </source>
</reference>
<proteinExistence type="predicted"/>
<protein>
    <submittedName>
        <fullName evidence="1">Uncharacterized protein</fullName>
    </submittedName>
</protein>
<organism evidence="1">
    <name type="scientific">Rhizophora mucronata</name>
    <name type="common">Asiatic mangrove</name>
    <dbReference type="NCBI Taxonomy" id="61149"/>
    <lineage>
        <taxon>Eukaryota</taxon>
        <taxon>Viridiplantae</taxon>
        <taxon>Streptophyta</taxon>
        <taxon>Embryophyta</taxon>
        <taxon>Tracheophyta</taxon>
        <taxon>Spermatophyta</taxon>
        <taxon>Magnoliopsida</taxon>
        <taxon>eudicotyledons</taxon>
        <taxon>Gunneridae</taxon>
        <taxon>Pentapetalae</taxon>
        <taxon>rosids</taxon>
        <taxon>fabids</taxon>
        <taxon>Malpighiales</taxon>
        <taxon>Rhizophoraceae</taxon>
        <taxon>Rhizophora</taxon>
    </lineage>
</organism>
<sequence length="46" mass="5296">MEVAFSLSEVPMQWVLAFVENKQRAGFQALILQTMEYIGCYHGQKC</sequence>
<dbReference type="AlphaFoldDB" id="A0A2P2PDN3"/>
<evidence type="ECO:0000313" key="1">
    <source>
        <dbReference type="EMBL" id="MBX52854.1"/>
    </source>
</evidence>
<dbReference type="EMBL" id="GGEC01072370">
    <property type="protein sequence ID" value="MBX52854.1"/>
    <property type="molecule type" value="Transcribed_RNA"/>
</dbReference>